<dbReference type="InterPro" id="IPR043128">
    <property type="entry name" value="Rev_trsase/Diguanyl_cyclase"/>
</dbReference>
<dbReference type="SMART" id="SM00267">
    <property type="entry name" value="GGDEF"/>
    <property type="match status" value="1"/>
</dbReference>
<accession>A0A0F9GHR6</accession>
<evidence type="ECO:0008006" key="4">
    <source>
        <dbReference type="Google" id="ProtNLM"/>
    </source>
</evidence>
<evidence type="ECO:0000259" key="2">
    <source>
        <dbReference type="PROSITE" id="PS50887"/>
    </source>
</evidence>
<dbReference type="SUPFAM" id="SSF55073">
    <property type="entry name" value="Nucleotide cyclase"/>
    <property type="match status" value="1"/>
</dbReference>
<protein>
    <recommendedName>
        <fullName evidence="4">Diguanylate cyclase/phosphodiesterase</fullName>
    </recommendedName>
</protein>
<dbReference type="PROSITE" id="PS50887">
    <property type="entry name" value="GGDEF"/>
    <property type="match status" value="1"/>
</dbReference>
<dbReference type="AlphaFoldDB" id="A0A0F9GHR6"/>
<feature type="domain" description="EAL" evidence="1">
    <location>
        <begin position="109"/>
        <end position="359"/>
    </location>
</feature>
<evidence type="ECO:0000313" key="3">
    <source>
        <dbReference type="EMBL" id="KKL98263.1"/>
    </source>
</evidence>
<dbReference type="Gene3D" id="3.30.70.270">
    <property type="match status" value="1"/>
</dbReference>
<dbReference type="PANTHER" id="PTHR44757:SF2">
    <property type="entry name" value="BIOFILM ARCHITECTURE MAINTENANCE PROTEIN MBAA"/>
    <property type="match status" value="1"/>
</dbReference>
<dbReference type="CDD" id="cd01949">
    <property type="entry name" value="GGDEF"/>
    <property type="match status" value="1"/>
</dbReference>
<dbReference type="EMBL" id="LAZR01017963">
    <property type="protein sequence ID" value="KKL98263.1"/>
    <property type="molecule type" value="Genomic_DNA"/>
</dbReference>
<proteinExistence type="predicted"/>
<dbReference type="CDD" id="cd01948">
    <property type="entry name" value="EAL"/>
    <property type="match status" value="1"/>
</dbReference>
<evidence type="ECO:0000259" key="1">
    <source>
        <dbReference type="PROSITE" id="PS50883"/>
    </source>
</evidence>
<dbReference type="Gene3D" id="3.20.20.450">
    <property type="entry name" value="EAL domain"/>
    <property type="match status" value="1"/>
</dbReference>
<dbReference type="InterPro" id="IPR029787">
    <property type="entry name" value="Nucleotide_cyclase"/>
</dbReference>
<dbReference type="InterPro" id="IPR035919">
    <property type="entry name" value="EAL_sf"/>
</dbReference>
<dbReference type="Pfam" id="PF00990">
    <property type="entry name" value="GGDEF"/>
    <property type="match status" value="1"/>
</dbReference>
<name>A0A0F9GHR6_9ZZZZ</name>
<dbReference type="FunFam" id="3.20.20.450:FF:000001">
    <property type="entry name" value="Cyclic di-GMP phosphodiesterase yahA"/>
    <property type="match status" value="1"/>
</dbReference>
<feature type="domain" description="GGDEF" evidence="2">
    <location>
        <begin position="1"/>
        <end position="100"/>
    </location>
</feature>
<feature type="non-terminal residue" evidence="3">
    <location>
        <position position="1"/>
    </location>
</feature>
<dbReference type="InterPro" id="IPR052155">
    <property type="entry name" value="Biofilm_reg_signaling"/>
</dbReference>
<dbReference type="Pfam" id="PF00563">
    <property type="entry name" value="EAL"/>
    <property type="match status" value="1"/>
</dbReference>
<sequence length="359" mass="41091">ISILYPLTSKHFSRIGGDEFTLIIPNLSDKKFSTTVAERVISLFKDPFQVAGREMFISTSIGVALYPDNGKDVETLLKNADTAMYSAKGQGKNTFQYYSSSMNIQALERINLENKLRYAIKNEEFLLYYQPQYDINTRQLVGVEALIRWKNLEMGLVPPGDFIPLAEETGMIIPIGEWVMRSACRQGKIWHDRGFGNLHICVNFSMRQFFDIHIVDKIKSIIETTQCNPHRLEIEITESAMMHDTDRAIHILNELQEMGMKISLDDFGTGYSSLTYLKKFPIDTLKIDQSFVRNADLKGYDGVIISAITEMCNQLRIKVVAEGVETEEILNFLKKRNCHVAQGFFFSRPLPVEEFEKLL</sequence>
<comment type="caution">
    <text evidence="3">The sequence shown here is derived from an EMBL/GenBank/DDBJ whole genome shotgun (WGS) entry which is preliminary data.</text>
</comment>
<dbReference type="PANTHER" id="PTHR44757">
    <property type="entry name" value="DIGUANYLATE CYCLASE DGCP"/>
    <property type="match status" value="1"/>
</dbReference>
<dbReference type="InterPro" id="IPR000160">
    <property type="entry name" value="GGDEF_dom"/>
</dbReference>
<dbReference type="NCBIfam" id="TIGR00254">
    <property type="entry name" value="GGDEF"/>
    <property type="match status" value="1"/>
</dbReference>
<organism evidence="3">
    <name type="scientific">marine sediment metagenome</name>
    <dbReference type="NCBI Taxonomy" id="412755"/>
    <lineage>
        <taxon>unclassified sequences</taxon>
        <taxon>metagenomes</taxon>
        <taxon>ecological metagenomes</taxon>
    </lineage>
</organism>
<dbReference type="InterPro" id="IPR001633">
    <property type="entry name" value="EAL_dom"/>
</dbReference>
<dbReference type="PROSITE" id="PS50883">
    <property type="entry name" value="EAL"/>
    <property type="match status" value="1"/>
</dbReference>
<dbReference type="SMART" id="SM00052">
    <property type="entry name" value="EAL"/>
    <property type="match status" value="1"/>
</dbReference>
<gene>
    <name evidence="3" type="ORF">LCGC14_1826200</name>
</gene>
<dbReference type="SUPFAM" id="SSF141868">
    <property type="entry name" value="EAL domain-like"/>
    <property type="match status" value="1"/>
</dbReference>
<reference evidence="3" key="1">
    <citation type="journal article" date="2015" name="Nature">
        <title>Complex archaea that bridge the gap between prokaryotes and eukaryotes.</title>
        <authorList>
            <person name="Spang A."/>
            <person name="Saw J.H."/>
            <person name="Jorgensen S.L."/>
            <person name="Zaremba-Niedzwiedzka K."/>
            <person name="Martijn J."/>
            <person name="Lind A.E."/>
            <person name="van Eijk R."/>
            <person name="Schleper C."/>
            <person name="Guy L."/>
            <person name="Ettema T.J."/>
        </authorList>
    </citation>
    <scope>NUCLEOTIDE SEQUENCE</scope>
</reference>